<dbReference type="Proteomes" id="UP000220629">
    <property type="component" value="Unassembled WGS sequence"/>
</dbReference>
<dbReference type="EMBL" id="PDDY01000001">
    <property type="protein sequence ID" value="PEH43526.1"/>
    <property type="molecule type" value="Genomic_DNA"/>
</dbReference>
<feature type="transmembrane region" description="Helical" evidence="1">
    <location>
        <begin position="41"/>
        <end position="64"/>
    </location>
</feature>
<comment type="caution">
    <text evidence="3">The sequence shown here is derived from an EMBL/GenBank/DDBJ whole genome shotgun (WGS) entry which is preliminary data.</text>
</comment>
<proteinExistence type="predicted"/>
<accession>A0A0D5DCW4</accession>
<dbReference type="OrthoDB" id="9114220at2"/>
<reference evidence="5" key="3">
    <citation type="submission" date="2017-09" db="EMBL/GenBank/DDBJ databases">
        <title>FDA dAtabase for Regulatory Grade micrObial Sequences (FDA-ARGOS): Supporting development and validation of Infectious Disease Dx tests.</title>
        <authorList>
            <person name="Minogue T."/>
            <person name="Wolcott M."/>
            <person name="Wasieloski L."/>
            <person name="Aguilar W."/>
            <person name="Moore D."/>
            <person name="Tallon L."/>
            <person name="Sadzewicz L."/>
            <person name="Ott S."/>
            <person name="Zhao X."/>
            <person name="Nagaraj S."/>
            <person name="Vavikolanu K."/>
            <person name="Aluvathingal J."/>
            <person name="Nadendla S."/>
            <person name="Sichtig H."/>
        </authorList>
    </citation>
    <scope>NUCLEOTIDE SEQUENCE [LARGE SCALE GENOMIC DNA]</scope>
    <source>
        <strain evidence="5">FDAARGOS_390</strain>
    </source>
</reference>
<evidence type="ECO:0000256" key="1">
    <source>
        <dbReference type="SAM" id="Phobius"/>
    </source>
</evidence>
<evidence type="ECO:0000313" key="2">
    <source>
        <dbReference type="EMBL" id="KGC14319.1"/>
    </source>
</evidence>
<keyword evidence="1" id="KW-0812">Transmembrane</keyword>
<dbReference type="KEGG" id="bgo:BM43_6247"/>
<dbReference type="AlphaFoldDB" id="A0A095HL52"/>
<sequence>MFSSLRKWQNVARFSASRLSDYANLAAVELEIARQRLLRDLMLYSLLGLSAMFGLAFVCVAVIVSAASTPYLIETTWAVAGFWVLVGLGAFVAVRRRDAAGTFQALQDTWQRDIEAIRESLR</sequence>
<dbReference type="Proteomes" id="UP000029590">
    <property type="component" value="Unassembled WGS sequence"/>
</dbReference>
<dbReference type="Pfam" id="PF07332">
    <property type="entry name" value="Phage_holin_3_6"/>
    <property type="match status" value="1"/>
</dbReference>
<dbReference type="EMBL" id="JPGG01000016">
    <property type="protein sequence ID" value="KGC14319.1"/>
    <property type="molecule type" value="Genomic_DNA"/>
</dbReference>
<name>A0A095HL52_BURGA</name>
<protein>
    <submittedName>
        <fullName evidence="2">LPXTG cell wall anchor domain protein</fullName>
    </submittedName>
</protein>
<feature type="transmembrane region" description="Helical" evidence="1">
    <location>
        <begin position="76"/>
        <end position="94"/>
    </location>
</feature>
<evidence type="ECO:0000313" key="5">
    <source>
        <dbReference type="Proteomes" id="UP000220629"/>
    </source>
</evidence>
<reference evidence="2 4" key="1">
    <citation type="submission" date="2014-04" db="EMBL/GenBank/DDBJ databases">
        <authorList>
            <person name="Bishop-Lilly K.A."/>
            <person name="Broomall S.M."/>
            <person name="Chain P.S."/>
            <person name="Chertkov O."/>
            <person name="Coyne S.R."/>
            <person name="Daligault H.E."/>
            <person name="Davenport K.W."/>
            <person name="Erkkila T."/>
            <person name="Frey K.G."/>
            <person name="Gibbons H.S."/>
            <person name="Gu W."/>
            <person name="Jaissle J."/>
            <person name="Johnson S.L."/>
            <person name="Koroleva G.I."/>
            <person name="Ladner J.T."/>
            <person name="Lo C.-C."/>
            <person name="Minogue T.D."/>
            <person name="Munk C."/>
            <person name="Palacios G.F."/>
            <person name="Redden C.L."/>
            <person name="Rosenzweig C.N."/>
            <person name="Scholz M.B."/>
            <person name="Teshima H."/>
            <person name="Xu Y."/>
        </authorList>
    </citation>
    <scope>NUCLEOTIDE SEQUENCE [LARGE SCALE GENOMIC DNA]</scope>
    <source>
        <strain evidence="2">Gladioli</strain>
        <strain evidence="4">gladioli</strain>
    </source>
</reference>
<accession>A0A095HL52</accession>
<organism evidence="3 5">
    <name type="scientific">Burkholderia gladioli</name>
    <name type="common">Pseudomonas marginata</name>
    <name type="synonym">Phytomonas marginata</name>
    <dbReference type="NCBI Taxonomy" id="28095"/>
    <lineage>
        <taxon>Bacteria</taxon>
        <taxon>Pseudomonadati</taxon>
        <taxon>Pseudomonadota</taxon>
        <taxon>Betaproteobacteria</taxon>
        <taxon>Burkholderiales</taxon>
        <taxon>Burkholderiaceae</taxon>
        <taxon>Burkholderia</taxon>
    </lineage>
</organism>
<evidence type="ECO:0000313" key="4">
    <source>
        <dbReference type="Proteomes" id="UP000029590"/>
    </source>
</evidence>
<reference evidence="3" key="2">
    <citation type="submission" date="2017-09" db="EMBL/GenBank/DDBJ databases">
        <title>FDA dAtabase for Regulatory Grade micrObial Sequences (FDA-ARGOS): Supporting development and validation of Infectious Disease Dx tests.</title>
        <authorList>
            <person name="Minogue T."/>
            <person name="Wolcott M."/>
            <person name="Wasieloski L."/>
            <person name="Aguilar W."/>
            <person name="Moore D."/>
            <person name="Tallon L.J."/>
            <person name="Sadzewicz L."/>
            <person name="Ott S."/>
            <person name="Zhao X."/>
            <person name="Nagaraj S."/>
            <person name="Vavikolanu K."/>
            <person name="Aluvathingal J."/>
            <person name="Nadendla S."/>
            <person name="Sichtig H."/>
        </authorList>
    </citation>
    <scope>NUCLEOTIDE SEQUENCE</scope>
    <source>
        <strain evidence="3">FDAARGOS_390</strain>
    </source>
</reference>
<evidence type="ECO:0000313" key="3">
    <source>
        <dbReference type="EMBL" id="PEH43526.1"/>
    </source>
</evidence>
<keyword evidence="1" id="KW-1133">Transmembrane helix</keyword>
<dbReference type="GeneID" id="66459628"/>
<dbReference type="InterPro" id="IPR009937">
    <property type="entry name" value="Phage_holin_3_6"/>
</dbReference>
<gene>
    <name evidence="3" type="ORF">CRM94_15970</name>
    <name evidence="2" type="ORF">DM48_1517</name>
</gene>
<dbReference type="RefSeq" id="WP_036055467.1">
    <property type="nucleotide sequence ID" value="NZ_CADEPO010000015.1"/>
</dbReference>
<keyword evidence="1" id="KW-0472">Membrane</keyword>